<reference evidence="1 2" key="1">
    <citation type="journal article" date="2014" name="Genome Announc.">
        <title>Draft genome sequences of eight enterohepatic helicobacter species isolated from both laboratory and wild rodents.</title>
        <authorList>
            <person name="Sheh A."/>
            <person name="Shen Z."/>
            <person name="Fox J.G."/>
        </authorList>
    </citation>
    <scope>NUCLEOTIDE SEQUENCE [LARGE SCALE GENOMIC DNA]</scope>
    <source>
        <strain evidence="1 2">MIT-03-7007</strain>
    </source>
</reference>
<protein>
    <submittedName>
        <fullName evidence="1">Uncharacterized protein</fullName>
    </submittedName>
</protein>
<evidence type="ECO:0000313" key="2">
    <source>
        <dbReference type="Proteomes" id="UP000029920"/>
    </source>
</evidence>
<proteinExistence type="predicted"/>
<dbReference type="AlphaFoldDB" id="A0A4U8UFQ6"/>
<dbReference type="EMBL" id="JRPC02000024">
    <property type="protein sequence ID" value="TLE14455.1"/>
    <property type="molecule type" value="Genomic_DNA"/>
</dbReference>
<sequence>MQNVNLKTLKEDLENTLRYWYETISESLFVESLEERLKSLEEMKSLILAITTIKDESFNPKDLKTIHIKTGAKLNIVLEYDDEEKIYNLIFKKTSLKNS</sequence>
<evidence type="ECO:0000313" key="1">
    <source>
        <dbReference type="EMBL" id="TLE14455.1"/>
    </source>
</evidence>
<dbReference type="Proteomes" id="UP000029920">
    <property type="component" value="Unassembled WGS sequence"/>
</dbReference>
<keyword evidence="2" id="KW-1185">Reference proteome</keyword>
<dbReference type="RefSeq" id="WP_034553517.1">
    <property type="nucleotide sequence ID" value="NZ_JRPC02000024.1"/>
</dbReference>
<accession>A0A4U8UFQ6</accession>
<name>A0A4U8UFQ6_9HELI</name>
<comment type="caution">
    <text evidence="1">The sequence shown here is derived from an EMBL/GenBank/DDBJ whole genome shotgun (WGS) entry which is preliminary data.</text>
</comment>
<gene>
    <name evidence="1" type="ORF">LS72_008610</name>
</gene>
<organism evidence="1 2">
    <name type="scientific">Helicobacter apodemus</name>
    <dbReference type="NCBI Taxonomy" id="135569"/>
    <lineage>
        <taxon>Bacteria</taxon>
        <taxon>Pseudomonadati</taxon>
        <taxon>Campylobacterota</taxon>
        <taxon>Epsilonproteobacteria</taxon>
        <taxon>Campylobacterales</taxon>
        <taxon>Helicobacteraceae</taxon>
        <taxon>Helicobacter</taxon>
    </lineage>
</organism>